<evidence type="ECO:0000313" key="1">
    <source>
        <dbReference type="EMBL" id="KZN62806.1"/>
    </source>
</evidence>
<sequence>MCLSIFTPPEAKGAFLNALANSNLASYFDTDSYSWSGFNEQRENAILVIFETRIV</sequence>
<protein>
    <submittedName>
        <fullName evidence="1">Uncharacterized protein</fullName>
    </submittedName>
</protein>
<dbReference type="AlphaFoldDB" id="A0A167KHH9"/>
<dbReference type="RefSeq" id="WP_155735598.1">
    <property type="nucleotide sequence ID" value="NZ_AUYC01000030.1"/>
</dbReference>
<gene>
    <name evidence="1" type="ORF">N473_17995</name>
</gene>
<dbReference type="Proteomes" id="UP000076486">
    <property type="component" value="Unassembled WGS sequence"/>
</dbReference>
<evidence type="ECO:0000313" key="2">
    <source>
        <dbReference type="Proteomes" id="UP000076486"/>
    </source>
</evidence>
<accession>A0A167KHH9</accession>
<dbReference type="EMBL" id="AUYC01000030">
    <property type="protein sequence ID" value="KZN62806.1"/>
    <property type="molecule type" value="Genomic_DNA"/>
</dbReference>
<organism evidence="1 2">
    <name type="scientific">Pseudoalteromonas luteoviolacea CPMOR-1</name>
    <dbReference type="NCBI Taxonomy" id="1365248"/>
    <lineage>
        <taxon>Bacteria</taxon>
        <taxon>Pseudomonadati</taxon>
        <taxon>Pseudomonadota</taxon>
        <taxon>Gammaproteobacteria</taxon>
        <taxon>Alteromonadales</taxon>
        <taxon>Pseudoalteromonadaceae</taxon>
        <taxon>Pseudoalteromonas</taxon>
    </lineage>
</organism>
<name>A0A167KHH9_9GAMM</name>
<reference evidence="1 2" key="1">
    <citation type="submission" date="2013-07" db="EMBL/GenBank/DDBJ databases">
        <title>Comparative Genomic and Metabolomic Analysis of Twelve Strains of Pseudoalteromonas luteoviolacea.</title>
        <authorList>
            <person name="Vynne N.G."/>
            <person name="Mansson M."/>
            <person name="Gram L."/>
        </authorList>
    </citation>
    <scope>NUCLEOTIDE SEQUENCE [LARGE SCALE GENOMIC DNA]</scope>
    <source>
        <strain evidence="1 2">CPMOR-1</strain>
    </source>
</reference>
<comment type="caution">
    <text evidence="1">The sequence shown here is derived from an EMBL/GenBank/DDBJ whole genome shotgun (WGS) entry which is preliminary data.</text>
</comment>
<dbReference type="PATRIC" id="fig|1365248.3.peg.2650"/>
<proteinExistence type="predicted"/>